<dbReference type="AlphaFoldDB" id="A0A336MUV7"/>
<dbReference type="InterPro" id="IPR035892">
    <property type="entry name" value="C2_domain_sf"/>
</dbReference>
<dbReference type="EMBL" id="UFQT01002051">
    <property type="protein sequence ID" value="SSX32543.1"/>
    <property type="molecule type" value="Genomic_DNA"/>
</dbReference>
<dbReference type="InterPro" id="IPR039032">
    <property type="entry name" value="Rim-like"/>
</dbReference>
<name>A0A336MUV7_CULSO</name>
<evidence type="ECO:0000256" key="3">
    <source>
        <dbReference type="SAM" id="MobiDB-lite"/>
    </source>
</evidence>
<dbReference type="Pfam" id="PF00168">
    <property type="entry name" value="C2"/>
    <property type="match status" value="2"/>
</dbReference>
<dbReference type="SUPFAM" id="SSF49562">
    <property type="entry name" value="C2 domain (Calcium/lipid-binding domain, CaLB)"/>
    <property type="match status" value="2"/>
</dbReference>
<evidence type="ECO:0000256" key="2">
    <source>
        <dbReference type="ARBA" id="ARBA00034103"/>
    </source>
</evidence>
<dbReference type="GO" id="GO:0042391">
    <property type="term" value="P:regulation of membrane potential"/>
    <property type="evidence" value="ECO:0007669"/>
    <property type="project" value="TreeGrafter"/>
</dbReference>
<gene>
    <name evidence="5" type="primary">CSON005104</name>
</gene>
<dbReference type="OMA" id="VICARGI"/>
<dbReference type="GO" id="GO:0050806">
    <property type="term" value="P:positive regulation of synaptic transmission"/>
    <property type="evidence" value="ECO:0007669"/>
    <property type="project" value="TreeGrafter"/>
</dbReference>
<dbReference type="PANTHER" id="PTHR12157">
    <property type="entry name" value="REGULATING SYNAPTIC MEMBRANE EXOCYTOSIS PROTEIN"/>
    <property type="match status" value="1"/>
</dbReference>
<dbReference type="PROSITE" id="PS50004">
    <property type="entry name" value="C2"/>
    <property type="match status" value="2"/>
</dbReference>
<dbReference type="GO" id="GO:0048167">
    <property type="term" value="P:regulation of synaptic plasticity"/>
    <property type="evidence" value="ECO:0007669"/>
    <property type="project" value="TreeGrafter"/>
</dbReference>
<proteinExistence type="predicted"/>
<sequence>MILSKDNVQSIIGIRHNNNNNIINNNNFIIESKYLKSEQIMREKQVSGRVQVQVWYHGERNELVVSLMAADDLAPRDDMLGYGPYPEAYAKIRILPRVGDGHPIQTEVSPPTQSPIWNATLTFTGIMEDNLMDRFVEIQLWDFLPQMEHVFLGEANVDISKAFLSDNASWYRLEDPKGLRGACLGKSSNASPRGSLANADVGRLIRRSDFGIQRSISDDVDSIGDATSLLHPDTAWFGGSRRGSSQSEQLEVEVYQLNKDFSRSLPGSRRSSFQNAEDGARSGEATPPVTYVPSRRRSSIAIRNKDPEEILRSLKRELGRTMSMEKPEKKLTSRMKLGPGQIQPKGYRLSSMRYGQLKLGFVMNKGMFEVEVIQARNIVPPTADPPDTYVKCYVKDGERLRHKKKTRVVRNSLEPIYSQTLKYSGGDIFGRSIVIMVWQRGTGFDHNQGLGGAEMYFDTIKLKQYTGGWYPLFPMHSLGSDSNDSP</sequence>
<keyword evidence="1" id="KW-0770">Synapse</keyword>
<dbReference type="Gene3D" id="2.60.40.150">
    <property type="entry name" value="C2 domain"/>
    <property type="match status" value="2"/>
</dbReference>
<dbReference type="SMART" id="SM00239">
    <property type="entry name" value="C2"/>
    <property type="match status" value="2"/>
</dbReference>
<feature type="domain" description="C2" evidence="4">
    <location>
        <begin position="344"/>
        <end position="470"/>
    </location>
</feature>
<dbReference type="InterPro" id="IPR000008">
    <property type="entry name" value="C2_dom"/>
</dbReference>
<dbReference type="GO" id="GO:0048791">
    <property type="term" value="P:calcium ion-regulated exocytosis of neurotransmitter"/>
    <property type="evidence" value="ECO:0007669"/>
    <property type="project" value="TreeGrafter"/>
</dbReference>
<dbReference type="PANTHER" id="PTHR12157:SF24">
    <property type="entry name" value="FIFE, ISOFORM D"/>
    <property type="match status" value="1"/>
</dbReference>
<dbReference type="FunFam" id="2.60.40.150:FF:000202">
    <property type="entry name" value="Uncharacterized protein, isoform B"/>
    <property type="match status" value="1"/>
</dbReference>
<evidence type="ECO:0000256" key="1">
    <source>
        <dbReference type="ARBA" id="ARBA00023018"/>
    </source>
</evidence>
<dbReference type="GO" id="GO:0044325">
    <property type="term" value="F:transmembrane transporter binding"/>
    <property type="evidence" value="ECO:0007669"/>
    <property type="project" value="TreeGrafter"/>
</dbReference>
<reference evidence="5" key="1">
    <citation type="submission" date="2018-07" db="EMBL/GenBank/DDBJ databases">
        <authorList>
            <person name="Quirk P.G."/>
            <person name="Krulwich T.A."/>
        </authorList>
    </citation>
    <scope>NUCLEOTIDE SEQUENCE</scope>
</reference>
<feature type="domain" description="C2" evidence="4">
    <location>
        <begin position="46"/>
        <end position="175"/>
    </location>
</feature>
<evidence type="ECO:0000313" key="5">
    <source>
        <dbReference type="EMBL" id="SSX32543.1"/>
    </source>
</evidence>
<protein>
    <submittedName>
        <fullName evidence="5">CSON005104 protein</fullName>
    </submittedName>
</protein>
<dbReference type="GO" id="GO:0031267">
    <property type="term" value="F:small GTPase binding"/>
    <property type="evidence" value="ECO:0007669"/>
    <property type="project" value="InterPro"/>
</dbReference>
<accession>A0A336MUV7</accession>
<dbReference type="GO" id="GO:0048788">
    <property type="term" value="C:cytoskeleton of presynaptic active zone"/>
    <property type="evidence" value="ECO:0007669"/>
    <property type="project" value="TreeGrafter"/>
</dbReference>
<feature type="region of interest" description="Disordered" evidence="3">
    <location>
        <begin position="263"/>
        <end position="295"/>
    </location>
</feature>
<dbReference type="GO" id="GO:0042734">
    <property type="term" value="C:presynaptic membrane"/>
    <property type="evidence" value="ECO:0007669"/>
    <property type="project" value="TreeGrafter"/>
</dbReference>
<dbReference type="VEuPathDB" id="VectorBase:CSON005104"/>
<comment type="subcellular location">
    <subcellularLocation>
        <location evidence="2">Synapse</location>
    </subcellularLocation>
</comment>
<evidence type="ECO:0000259" key="4">
    <source>
        <dbReference type="PROSITE" id="PS50004"/>
    </source>
</evidence>
<organism evidence="5">
    <name type="scientific">Culicoides sonorensis</name>
    <name type="common">Biting midge</name>
    <dbReference type="NCBI Taxonomy" id="179676"/>
    <lineage>
        <taxon>Eukaryota</taxon>
        <taxon>Metazoa</taxon>
        <taxon>Ecdysozoa</taxon>
        <taxon>Arthropoda</taxon>
        <taxon>Hexapoda</taxon>
        <taxon>Insecta</taxon>
        <taxon>Pterygota</taxon>
        <taxon>Neoptera</taxon>
        <taxon>Endopterygota</taxon>
        <taxon>Diptera</taxon>
        <taxon>Nematocera</taxon>
        <taxon>Chironomoidea</taxon>
        <taxon>Ceratopogonidae</taxon>
        <taxon>Ceratopogoninae</taxon>
        <taxon>Culicoides</taxon>
        <taxon>Monoculicoides</taxon>
    </lineage>
</organism>